<organism evidence="1 2">
    <name type="scientific">Veillonella rogosae JCM 15642</name>
    <dbReference type="NCBI Taxonomy" id="1298595"/>
    <lineage>
        <taxon>Bacteria</taxon>
        <taxon>Bacillati</taxon>
        <taxon>Bacillota</taxon>
        <taxon>Negativicutes</taxon>
        <taxon>Veillonellales</taxon>
        <taxon>Veillonellaceae</taxon>
        <taxon>Veillonella</taxon>
    </lineage>
</organism>
<keyword evidence="2" id="KW-1185">Reference proteome</keyword>
<comment type="caution">
    <text evidence="1">The sequence shown here is derived from an EMBL/GenBank/DDBJ whole genome shotgun (WGS) entry which is preliminary data.</text>
</comment>
<gene>
    <name evidence="1" type="ORF">VRHSUH09_02075</name>
</gene>
<protein>
    <submittedName>
        <fullName evidence="1">Uncharacterized protein</fullName>
    </submittedName>
</protein>
<dbReference type="Proteomes" id="UP000238774">
    <property type="component" value="Unassembled WGS sequence"/>
</dbReference>
<name>A0ABX5BZH6_9FIRM</name>
<evidence type="ECO:0000313" key="1">
    <source>
        <dbReference type="EMBL" id="PQL14591.1"/>
    </source>
</evidence>
<proteinExistence type="predicted"/>
<dbReference type="RefSeq" id="WP_054748554.1">
    <property type="nucleotide sequence ID" value="NZ_BBDV01000022.1"/>
</dbReference>
<evidence type="ECO:0000313" key="2">
    <source>
        <dbReference type="Proteomes" id="UP000238774"/>
    </source>
</evidence>
<reference evidence="1 2" key="1">
    <citation type="submission" date="2018-01" db="EMBL/GenBank/DDBJ databases">
        <title>Draft genome sequences of clinical isolates and type strains of oral Veillonella including Veillonella infantum sp., nov.</title>
        <authorList>
            <person name="Mashima I."/>
            <person name="Liao Y.-C."/>
            <person name="Sabharwal A."/>
            <person name="Haase E.M."/>
            <person name="Nakazawa F."/>
            <person name="Scannapieco F.A."/>
        </authorList>
    </citation>
    <scope>NUCLEOTIDE SEQUENCE [LARGE SCALE GENOMIC DNA]</scope>
    <source>
        <strain evidence="1 2">JCM 15642</strain>
    </source>
</reference>
<sequence>MNTLNNILDKVEEALNKLYEKDQYLIHSEKNNHVSERSITHKLGAYLTPLFEEYDVDCEYNRFGYEGKFVEKLKQNVIPDIIIHKRGKRNNFIAIEVKTWWNKSKVSADKDKLTELTKSKYNYEYGISLVINKSRDKVSKVIFSKGKELKI</sequence>
<dbReference type="Gene3D" id="3.90.1570.20">
    <property type="match status" value="1"/>
</dbReference>
<accession>A0ABX5BZH6</accession>
<dbReference type="EMBL" id="PPCX01000003">
    <property type="protein sequence ID" value="PQL14591.1"/>
    <property type="molecule type" value="Genomic_DNA"/>
</dbReference>